<reference evidence="2 3" key="1">
    <citation type="submission" date="2017-06" db="EMBL/GenBank/DDBJ databases">
        <title>Comparative genomic analysis of Ambrosia Fusariam Clade fungi.</title>
        <authorList>
            <person name="Stajich J.E."/>
            <person name="Carrillo J."/>
            <person name="Kijimoto T."/>
            <person name="Eskalen A."/>
            <person name="O'Donnell K."/>
            <person name="Kasson M."/>
        </authorList>
    </citation>
    <scope>NUCLEOTIDE SEQUENCE [LARGE SCALE GENOMIC DNA]</scope>
    <source>
        <strain evidence="2 3">NRRL62584</strain>
    </source>
</reference>
<comment type="caution">
    <text evidence="2">The sequence shown here is derived from an EMBL/GenBank/DDBJ whole genome shotgun (WGS) entry which is preliminary data.</text>
</comment>
<evidence type="ECO:0000256" key="1">
    <source>
        <dbReference type="SAM" id="MobiDB-lite"/>
    </source>
</evidence>
<organism evidence="2 3">
    <name type="scientific">Fusarium duplospermum</name>
    <dbReference type="NCBI Taxonomy" id="1325734"/>
    <lineage>
        <taxon>Eukaryota</taxon>
        <taxon>Fungi</taxon>
        <taxon>Dikarya</taxon>
        <taxon>Ascomycota</taxon>
        <taxon>Pezizomycotina</taxon>
        <taxon>Sordariomycetes</taxon>
        <taxon>Hypocreomycetidae</taxon>
        <taxon>Hypocreales</taxon>
        <taxon>Nectriaceae</taxon>
        <taxon>Fusarium</taxon>
        <taxon>Fusarium solani species complex</taxon>
    </lineage>
</organism>
<gene>
    <name evidence="2" type="ORF">CEP54_000306</name>
</gene>
<dbReference type="AlphaFoldDB" id="A0A428R6P1"/>
<sequence length="423" mass="48274">MQATTLQQIRACRPEPCWPCFRTEFLGMYRRLRRAQDQSINAPFPHEWVMTDCDWRTETLQIKCNHCSDHLKECTRIPGLLEGNLRDLTNTIDYFRGIIDMRGGSPIGYSLSDTARVNLMRSLVKLAVGFDHVVNCHKEEHTIRAGTQQALEPHPEEYQLKVRQRRHDLSIGALQRHPYPDDGLIRLTRDDREFYAWSSRVYKFYDDVASGLEVGRTPEEVIVMIIADIPIEQSMIRGDDHTKDQGGSADSGFRDGDHVTAPPEPPTKEEPASLPAPDDDDDDAAVWEKWLEAGMKSMPVHAPRHPDGRLNVEEMRAIAGVSSTFRCSHCISKNRDCPSRECYDHRCAIWVRFYNPLRQPLLNGNSDGFAPQEPKTEDDLMCEIAAAKVKEMTATKETTAAQEDKPKDFTDGHRFEDDDLFAF</sequence>
<evidence type="ECO:0000313" key="3">
    <source>
        <dbReference type="Proteomes" id="UP000288168"/>
    </source>
</evidence>
<dbReference type="Proteomes" id="UP000288168">
    <property type="component" value="Unassembled WGS sequence"/>
</dbReference>
<keyword evidence="3" id="KW-1185">Reference proteome</keyword>
<evidence type="ECO:0000313" key="2">
    <source>
        <dbReference type="EMBL" id="RSL73209.1"/>
    </source>
</evidence>
<feature type="region of interest" description="Disordered" evidence="1">
    <location>
        <begin position="393"/>
        <end position="413"/>
    </location>
</feature>
<name>A0A428R6P1_9HYPO</name>
<feature type="region of interest" description="Disordered" evidence="1">
    <location>
        <begin position="237"/>
        <end position="282"/>
    </location>
</feature>
<accession>A0A428R6P1</accession>
<dbReference type="OrthoDB" id="10435622at2759"/>
<dbReference type="EMBL" id="NKCI01000002">
    <property type="protein sequence ID" value="RSL73209.1"/>
    <property type="molecule type" value="Genomic_DNA"/>
</dbReference>
<proteinExistence type="predicted"/>
<feature type="compositionally biased region" description="Basic and acidic residues" evidence="1">
    <location>
        <begin position="402"/>
        <end position="413"/>
    </location>
</feature>
<protein>
    <submittedName>
        <fullName evidence="2">Uncharacterized protein</fullName>
    </submittedName>
</protein>